<keyword evidence="1" id="KW-1133">Transmembrane helix</keyword>
<name>A0A1M5MW78_9FIRM</name>
<gene>
    <name evidence="2" type="ORF">SAMN02745221_01043</name>
</gene>
<reference evidence="3" key="1">
    <citation type="submission" date="2016-11" db="EMBL/GenBank/DDBJ databases">
        <authorList>
            <person name="Varghese N."/>
            <person name="Submissions S."/>
        </authorList>
    </citation>
    <scope>NUCLEOTIDE SEQUENCE [LARGE SCALE GENOMIC DNA]</scope>
    <source>
        <strain evidence="3">DSM 11003</strain>
    </source>
</reference>
<keyword evidence="3" id="KW-1185">Reference proteome</keyword>
<accession>A0A1M5MW78</accession>
<evidence type="ECO:0000313" key="3">
    <source>
        <dbReference type="Proteomes" id="UP000242329"/>
    </source>
</evidence>
<dbReference type="AlphaFoldDB" id="A0A1M5MW78"/>
<organism evidence="2 3">
    <name type="scientific">Thermosyntropha lipolytica DSM 11003</name>
    <dbReference type="NCBI Taxonomy" id="1123382"/>
    <lineage>
        <taxon>Bacteria</taxon>
        <taxon>Bacillati</taxon>
        <taxon>Bacillota</taxon>
        <taxon>Clostridia</taxon>
        <taxon>Eubacteriales</taxon>
        <taxon>Syntrophomonadaceae</taxon>
        <taxon>Thermosyntropha</taxon>
    </lineage>
</organism>
<sequence>MSNQFQVFWKIIKASIRNIIFFILATAAIAHLASIPGLKNLALLAAVLESFIIFITLSALIYFIYYTITTYPAMRKNHPERTFTQLYGYTLGAFVFRLIEVFVYIYILIFLYNLFLGNK</sequence>
<evidence type="ECO:0000313" key="2">
    <source>
        <dbReference type="EMBL" id="SHG81541.1"/>
    </source>
</evidence>
<feature type="transmembrane region" description="Helical" evidence="1">
    <location>
        <begin position="86"/>
        <end position="112"/>
    </location>
</feature>
<dbReference type="EMBL" id="FQWY01000013">
    <property type="protein sequence ID" value="SHG81541.1"/>
    <property type="molecule type" value="Genomic_DNA"/>
</dbReference>
<keyword evidence="1" id="KW-0472">Membrane</keyword>
<evidence type="ECO:0000256" key="1">
    <source>
        <dbReference type="SAM" id="Phobius"/>
    </source>
</evidence>
<feature type="transmembrane region" description="Helical" evidence="1">
    <location>
        <begin position="41"/>
        <end position="65"/>
    </location>
</feature>
<keyword evidence="1" id="KW-0812">Transmembrane</keyword>
<dbReference type="RefSeq" id="WP_073091041.1">
    <property type="nucleotide sequence ID" value="NZ_FQWY01000013.1"/>
</dbReference>
<protein>
    <submittedName>
        <fullName evidence="2">Uncharacterized protein</fullName>
    </submittedName>
</protein>
<feature type="transmembrane region" description="Helical" evidence="1">
    <location>
        <begin position="16"/>
        <end position="35"/>
    </location>
</feature>
<dbReference type="Proteomes" id="UP000242329">
    <property type="component" value="Unassembled WGS sequence"/>
</dbReference>
<proteinExistence type="predicted"/>